<sequence>MKEAIYVCADCGKRVVKKEL</sequence>
<comment type="caution">
    <text evidence="1">The sequence shown here is derived from an EMBL/GenBank/DDBJ whole genome shotgun (WGS) entry which is preliminary data.</text>
</comment>
<name>A0A0F9GK33_9ZZZZ</name>
<reference evidence="1" key="1">
    <citation type="journal article" date="2015" name="Nature">
        <title>Complex archaea that bridge the gap between prokaryotes and eukaryotes.</title>
        <authorList>
            <person name="Spang A."/>
            <person name="Saw J.H."/>
            <person name="Jorgensen S.L."/>
            <person name="Zaremba-Niedzwiedzka K."/>
            <person name="Martijn J."/>
            <person name="Lind A.E."/>
            <person name="van Eijk R."/>
            <person name="Schleper C."/>
            <person name="Guy L."/>
            <person name="Ettema T.J."/>
        </authorList>
    </citation>
    <scope>NUCLEOTIDE SEQUENCE</scope>
</reference>
<gene>
    <name evidence="1" type="ORF">LCGC14_1816870</name>
</gene>
<proteinExistence type="predicted"/>
<dbReference type="EMBL" id="LAZR01017733">
    <property type="protein sequence ID" value="KKL99188.1"/>
    <property type="molecule type" value="Genomic_DNA"/>
</dbReference>
<organism evidence="1">
    <name type="scientific">marine sediment metagenome</name>
    <dbReference type="NCBI Taxonomy" id="412755"/>
    <lineage>
        <taxon>unclassified sequences</taxon>
        <taxon>metagenomes</taxon>
        <taxon>ecological metagenomes</taxon>
    </lineage>
</organism>
<dbReference type="AlphaFoldDB" id="A0A0F9GK33"/>
<accession>A0A0F9GK33</accession>
<evidence type="ECO:0000313" key="1">
    <source>
        <dbReference type="EMBL" id="KKL99188.1"/>
    </source>
</evidence>
<protein>
    <submittedName>
        <fullName evidence="1">Uncharacterized protein</fullName>
    </submittedName>
</protein>
<feature type="non-terminal residue" evidence="1">
    <location>
        <position position="20"/>
    </location>
</feature>